<feature type="transmembrane region" description="Helical" evidence="1">
    <location>
        <begin position="230"/>
        <end position="249"/>
    </location>
</feature>
<evidence type="ECO:0000313" key="3">
    <source>
        <dbReference type="EMBL" id="QOU10754.1"/>
    </source>
</evidence>
<dbReference type="EMBL" id="MN935479">
    <property type="protein sequence ID" value="QOU10749.1"/>
    <property type="molecule type" value="Genomic_DNA"/>
</dbReference>
<geneLocation type="plastid" evidence="3"/>
<dbReference type="EMBL" id="MN935479">
    <property type="protein sequence ID" value="QOU10754.1"/>
    <property type="molecule type" value="Genomic_DNA"/>
</dbReference>
<proteinExistence type="predicted"/>
<evidence type="ECO:0000313" key="2">
    <source>
        <dbReference type="EMBL" id="QOU10749.1"/>
    </source>
</evidence>
<dbReference type="AlphaFoldDB" id="A0A7S6PVA1"/>
<gene>
    <name evidence="3" type="primary">orf003</name>
    <name evidence="2" type="ORF">SpumellaPt_p051</name>
    <name evidence="3" type="ORF">SpumellaPt_p056</name>
</gene>
<accession>A0A7S6PVA1</accession>
<feature type="transmembrane region" description="Helical" evidence="1">
    <location>
        <begin position="190"/>
        <end position="209"/>
    </location>
</feature>
<organism evidence="3">
    <name type="scientific">Spumella sp. Baekdong012001B8</name>
    <dbReference type="NCBI Taxonomy" id="2782410"/>
    <lineage>
        <taxon>Eukaryota</taxon>
        <taxon>Sar</taxon>
        <taxon>Stramenopiles</taxon>
        <taxon>Ochrophyta</taxon>
        <taxon>Chrysophyceae</taxon>
        <taxon>Chromulinales</taxon>
        <taxon>Chromulinaceae</taxon>
        <taxon>Spumella</taxon>
    </lineage>
</organism>
<protein>
    <submittedName>
        <fullName evidence="3">Uncharacterized protein</fullName>
    </submittedName>
</protein>
<feature type="transmembrane region" description="Helical" evidence="1">
    <location>
        <begin position="255"/>
        <end position="274"/>
    </location>
</feature>
<keyword evidence="3" id="KW-0934">Plastid</keyword>
<keyword evidence="1" id="KW-0472">Membrane</keyword>
<keyword evidence="1" id="KW-1133">Transmembrane helix</keyword>
<reference evidence="3" key="1">
    <citation type="journal article" date="2020" name="Front. Plant Sci.">
        <title>Comparative Plastid Genomics of Non-Photosynthetic Chrysophytes: Genome Reduction and Compaction.</title>
        <authorList>
            <person name="Kim J.I."/>
            <person name="Jeong M."/>
            <person name="Archibald J.M."/>
            <person name="Shin W."/>
        </authorList>
    </citation>
    <scope>NUCLEOTIDE SEQUENCE</scope>
    <source>
        <strain evidence="3">Baekdong012001B8</strain>
    </source>
</reference>
<name>A0A7S6PVA1_9STRA</name>
<evidence type="ECO:0000256" key="1">
    <source>
        <dbReference type="SAM" id="Phobius"/>
    </source>
</evidence>
<sequence length="319" mass="37237">MPYTLKLKLKLNFMNFQLEAEPRVVSTTEAEKRAAEAFMTLNTEELFGFETKIKSWTEIYSIPYHIPVKTIATSPIKRAAAVRPANRMLKIDGKLVFKLGPIFRFLGDKLESISNFIKKINNKPKLRVPKKKKLTPFEALQKMERDMDKRVKEVLDNFFKNDKIFKKMIEDFISSLRKAKNKISDAVKLLLFRYCSELIVLLFFIAIFDQMRFRNLKNIMNAFLQGKWKLFFYLLGNFLRVPLYMLYLSLLTKNISAGCIALIYAIPFFLFSEFRVPFLEKMFSEIFPPEVVPSRTSPACAVRAALVVKRILEHLANKK</sequence>
<keyword evidence="1" id="KW-0812">Transmembrane</keyword>